<dbReference type="RefSeq" id="WP_229736567.1">
    <property type="nucleotide sequence ID" value="NZ_BMFQ01000001.1"/>
</dbReference>
<reference evidence="1" key="1">
    <citation type="journal article" date="2014" name="Int. J. Syst. Evol. Microbiol.">
        <title>Complete genome sequence of Corynebacterium casei LMG S-19264T (=DSM 44701T), isolated from a smear-ripened cheese.</title>
        <authorList>
            <consortium name="US DOE Joint Genome Institute (JGI-PGF)"/>
            <person name="Walter F."/>
            <person name="Albersmeier A."/>
            <person name="Kalinowski J."/>
            <person name="Ruckert C."/>
        </authorList>
    </citation>
    <scope>NUCLEOTIDE SEQUENCE</scope>
    <source>
        <strain evidence="1">CGMCC 1.12751</strain>
    </source>
</reference>
<dbReference type="EMBL" id="BMFQ01000001">
    <property type="protein sequence ID" value="GGG38217.1"/>
    <property type="molecule type" value="Genomic_DNA"/>
</dbReference>
<evidence type="ECO:0000313" key="1">
    <source>
        <dbReference type="EMBL" id="GGG38217.1"/>
    </source>
</evidence>
<protein>
    <submittedName>
        <fullName evidence="1">Glutamate dehydrogenase</fullName>
    </submittedName>
</protein>
<proteinExistence type="predicted"/>
<dbReference type="Proteomes" id="UP000625976">
    <property type="component" value="Unassembled WGS sequence"/>
</dbReference>
<name>A0A917GCJ5_9FLAO</name>
<evidence type="ECO:0000313" key="2">
    <source>
        <dbReference type="Proteomes" id="UP000625976"/>
    </source>
</evidence>
<accession>A0A917GCJ5</accession>
<gene>
    <name evidence="1" type="ORF">GCM10010976_07430</name>
</gene>
<dbReference type="AlphaFoldDB" id="A0A917GCJ5"/>
<organism evidence="1 2">
    <name type="scientific">Bizionia arctica</name>
    <dbReference type="NCBI Taxonomy" id="1495645"/>
    <lineage>
        <taxon>Bacteria</taxon>
        <taxon>Pseudomonadati</taxon>
        <taxon>Bacteroidota</taxon>
        <taxon>Flavobacteriia</taxon>
        <taxon>Flavobacteriales</taxon>
        <taxon>Flavobacteriaceae</taxon>
        <taxon>Bizionia</taxon>
    </lineage>
</organism>
<reference evidence="1" key="2">
    <citation type="submission" date="2020-09" db="EMBL/GenBank/DDBJ databases">
        <authorList>
            <person name="Sun Q."/>
            <person name="Zhou Y."/>
        </authorList>
    </citation>
    <scope>NUCLEOTIDE SEQUENCE</scope>
    <source>
        <strain evidence="1">CGMCC 1.12751</strain>
    </source>
</reference>
<keyword evidence="2" id="KW-1185">Reference proteome</keyword>
<comment type="caution">
    <text evidence="1">The sequence shown here is derived from an EMBL/GenBank/DDBJ whole genome shotgun (WGS) entry which is preliminary data.</text>
</comment>
<dbReference type="NCBIfam" id="NF047659">
    <property type="entry name" value="THC0290_0291_fam"/>
    <property type="match status" value="1"/>
</dbReference>
<sequence>MNKGFSQFNFTNEIGAVVGPVAFHSDFGERKDSETNMGNTGFGIGILHYMNFTYLRTYSYGWFPNFFNQHFKVRNELSYNKTNLNNFGKWVDPSRTGENAERLRQHSGSSQNFNIGSQLEYYPLSIRAFEAMDFPLAPYIGLGIQYTFYTTTVETGYGNGNINDSDNFYQPWVNATNPNFNEDSFLFDGNSSTFTLIGSIGTRYKLTKLSDLVFDMKFEYFFDDFVDGLNHNLPSNKTNDWLVWFNVGYIHYLDNN</sequence>